<keyword evidence="4" id="KW-1185">Reference proteome</keyword>
<proteinExistence type="predicted"/>
<dbReference type="EMBL" id="JPGY02000001">
    <property type="protein sequence ID" value="KRU13140.1"/>
    <property type="molecule type" value="Genomic_DNA"/>
</dbReference>
<sequence length="148" mass="17804">MRGISFKISNEYNDYLYKLFMDINLDSFVWDICDSEILYEDDTKEFNNRIISGQKFLNNINKEKYYIVYADIKAFKCKSQIRNIDNYEDFLNSSCEIVLFIVDSIYCEVYCKDISIINVMMKNCKLFSFKDINILTKENDSRKYFNIF</sequence>
<organism evidence="1 4">
    <name type="scientific">Clostridium pasteurianum DSM 525 = ATCC 6013</name>
    <dbReference type="NCBI Taxonomy" id="1262449"/>
    <lineage>
        <taxon>Bacteria</taxon>
        <taxon>Bacillati</taxon>
        <taxon>Bacillota</taxon>
        <taxon>Clostridia</taxon>
        <taxon>Eubacteriales</taxon>
        <taxon>Clostridiaceae</taxon>
        <taxon>Clostridium</taxon>
    </lineage>
</organism>
<reference evidence="2 3" key="3">
    <citation type="journal article" name="Genome Announc.">
        <title>Improved Draft Genome Sequence of Clostridium pasteurianum Strain ATCC 6013 (DSM 525) Using a Hybrid Next-Generation Sequencing Approach.</title>
        <authorList>
            <person name="Pyne M.E."/>
            <person name="Utturkar S."/>
            <person name="Brown S.D."/>
            <person name="Moo-Young M."/>
            <person name="Chung D.A."/>
            <person name="Chou C.P."/>
        </authorList>
    </citation>
    <scope>NUCLEOTIDE SEQUENCE [LARGE SCALE GENOMIC DNA]</scope>
    <source>
        <strain evidence="2 3">ATCC 6013</strain>
    </source>
</reference>
<dbReference type="RefSeq" id="WP_003446350.1">
    <property type="nucleotide sequence ID" value="NZ_ANZB01000010.1"/>
</dbReference>
<dbReference type="KEGG" id="cpae:CPAST_c07630"/>
<dbReference type="eggNOG" id="ENOG5032S02">
    <property type="taxonomic scope" value="Bacteria"/>
</dbReference>
<dbReference type="Proteomes" id="UP000028042">
    <property type="component" value="Unassembled WGS sequence"/>
</dbReference>
<name>A0A0H3J4K7_CLOPA</name>
<dbReference type="EMBL" id="CP009268">
    <property type="protein sequence ID" value="AJA50851.1"/>
    <property type="molecule type" value="Genomic_DNA"/>
</dbReference>
<evidence type="ECO:0000313" key="3">
    <source>
        <dbReference type="Proteomes" id="UP000028042"/>
    </source>
</evidence>
<gene>
    <name evidence="1" type="ORF">CLPA_c07630</name>
    <name evidence="2" type="ORF">CP6013_02388</name>
</gene>
<dbReference type="Proteomes" id="UP000030905">
    <property type="component" value="Chromosome"/>
</dbReference>
<evidence type="ECO:0008006" key="5">
    <source>
        <dbReference type="Google" id="ProtNLM"/>
    </source>
</evidence>
<dbReference type="PATRIC" id="fig|1262449.3.peg.2803"/>
<dbReference type="KEGG" id="cpat:CLPA_c07630"/>
<reference evidence="2" key="2">
    <citation type="submission" date="2015-10" db="EMBL/GenBank/DDBJ databases">
        <title>Improved Draft Genome Sequence of Clostridium pasteurianum Strain ATCC 6013 (DSM 525) Using a Hybrid Next-Generation Sequencing Approach.</title>
        <authorList>
            <person name="Pyne M.E."/>
            <person name="Utturkar S.M."/>
            <person name="Brown S.D."/>
            <person name="Moo-Young M."/>
            <person name="Chung D.A."/>
            <person name="Chou P.C."/>
        </authorList>
    </citation>
    <scope>NUCLEOTIDE SEQUENCE</scope>
    <source>
        <strain evidence="2">ATCC 6013</strain>
    </source>
</reference>
<evidence type="ECO:0000313" key="2">
    <source>
        <dbReference type="EMBL" id="KRU13140.1"/>
    </source>
</evidence>
<dbReference type="AlphaFoldDB" id="A0A0H3J4K7"/>
<protein>
    <recommendedName>
        <fullName evidence="5">DUF2691 family protein</fullName>
    </recommendedName>
</protein>
<accession>A0A0H3J4K7</accession>
<reference evidence="1 4" key="1">
    <citation type="journal article" date="2015" name="Genome Announc.">
        <title>Complete Genome Sequence of the Nitrogen-Fixing and Solvent-Producing Clostridium pasteurianum DSM 525.</title>
        <authorList>
            <person name="Poehlein A."/>
            <person name="Grosse-Honebrink A."/>
            <person name="Zhang Y."/>
            <person name="Minton N.P."/>
            <person name="Daniel R."/>
        </authorList>
    </citation>
    <scope>NUCLEOTIDE SEQUENCE [LARGE SCALE GENOMIC DNA]</scope>
    <source>
        <strain evidence="1">DSM 525</strain>
        <strain evidence="4">DSM 525 / ATCC 6013</strain>
    </source>
</reference>
<evidence type="ECO:0000313" key="4">
    <source>
        <dbReference type="Proteomes" id="UP000030905"/>
    </source>
</evidence>
<dbReference type="Pfam" id="PF10903">
    <property type="entry name" value="DUF2691"/>
    <property type="match status" value="1"/>
</dbReference>
<dbReference type="GeneID" id="93072975"/>
<dbReference type="InterPro" id="IPR020216">
    <property type="entry name" value="Uncharacterised_YncE"/>
</dbReference>
<evidence type="ECO:0000313" key="1">
    <source>
        <dbReference type="EMBL" id="AJA50851.1"/>
    </source>
</evidence>